<dbReference type="InterPro" id="IPR015590">
    <property type="entry name" value="Aldehyde_DH_dom"/>
</dbReference>
<evidence type="ECO:0000313" key="9">
    <source>
        <dbReference type="EMBL" id="KAF7727609.1"/>
    </source>
</evidence>
<proteinExistence type="inferred from homology"/>
<dbReference type="GO" id="GO:0006081">
    <property type="term" value="P:aldehyde metabolic process"/>
    <property type="evidence" value="ECO:0007669"/>
    <property type="project" value="InterPro"/>
</dbReference>
<evidence type="ECO:0000256" key="3">
    <source>
        <dbReference type="ARBA" id="ARBA00023027"/>
    </source>
</evidence>
<evidence type="ECO:0000256" key="7">
    <source>
        <dbReference type="RuleBase" id="RU003345"/>
    </source>
</evidence>
<dbReference type="FunFam" id="3.40.309.10:FF:000025">
    <property type="entry name" value="Aldehyde dehydrogenase"/>
    <property type="match status" value="1"/>
</dbReference>
<evidence type="ECO:0000313" key="10">
    <source>
        <dbReference type="Proteomes" id="UP000605846"/>
    </source>
</evidence>
<dbReference type="EMBL" id="JABAYA010000053">
    <property type="protein sequence ID" value="KAF7727609.1"/>
    <property type="molecule type" value="Genomic_DNA"/>
</dbReference>
<dbReference type="InterPro" id="IPR016160">
    <property type="entry name" value="Ald_DH_CS_CYS"/>
</dbReference>
<dbReference type="Gene3D" id="3.40.605.10">
    <property type="entry name" value="Aldehyde Dehydrogenase, Chain A, domain 1"/>
    <property type="match status" value="1"/>
</dbReference>
<dbReference type="OrthoDB" id="440325at2759"/>
<dbReference type="InterPro" id="IPR012394">
    <property type="entry name" value="Aldehyde_DH_NAD(P)"/>
</dbReference>
<evidence type="ECO:0000256" key="1">
    <source>
        <dbReference type="ARBA" id="ARBA00009986"/>
    </source>
</evidence>
<sequence length="525" mass="59297">MATLRYTPLETIQDNVTSIRGAFVTGEAQRKDERTAKLKGKNLGRSKTLFWRKFQLERLYWLVKENEELFYEALAKDMNKPRTEALTGDISPVLEECLYFITNIDRLIKDEKVKARSFLNATDKLVIRRDPLGVVLIIGSWNYPVQLSLVPLAGAIAAGNSVVLKLSEVSSHTSALITELFPKYLDHTCYRVVNGGVQETTELLKQPFDHIFYTGNSTVAKIVMEAASKNLTPVTLELGGKSPAIVAPDADMQTVANRIAFGKFYNAGQTCIAVDYVFVPKSHLDKFVSAFRKTLAEWFGANPKASKDYGRIVSHRHFDRLVAMLANRQSGVIAIGGESDRDERYIAPTLVTDISFDDAALMTDEIFGPILPVLTYEDLDEVIGLISRHPAPLALYAFTKKKSVLNKVLDLTQSGGVCVNDCLMHQQEYALPFGGVGNSGMGNYHGEKSFRTFTHERSVMVKSQRLEHLMQIRYPPYSSFREIIIRLATVTHPFIFWFKLYRKEIKWSTIILFIIASLLYRRRLM</sequence>
<protein>
    <recommendedName>
        <fullName evidence="4">Aldehyde dehydrogenase</fullName>
    </recommendedName>
</protein>
<accession>A0A8H7BPF0</accession>
<dbReference type="PANTHER" id="PTHR43570:SF16">
    <property type="entry name" value="ALDEHYDE DEHYDROGENASE TYPE III, ISOFORM Q"/>
    <property type="match status" value="1"/>
</dbReference>
<feature type="active site" evidence="5 6">
    <location>
        <position position="237"/>
    </location>
</feature>
<dbReference type="InterPro" id="IPR029510">
    <property type="entry name" value="Ald_DH_CS_GLU"/>
</dbReference>
<feature type="domain" description="Aldehyde dehydrogenase" evidence="8">
    <location>
        <begin position="52"/>
        <end position="459"/>
    </location>
</feature>
<dbReference type="PIRSF" id="PIRSF036492">
    <property type="entry name" value="ALDH"/>
    <property type="match status" value="1"/>
</dbReference>
<evidence type="ECO:0000256" key="4">
    <source>
        <dbReference type="PIRNR" id="PIRNR036492"/>
    </source>
</evidence>
<dbReference type="Pfam" id="PF00171">
    <property type="entry name" value="Aldedh"/>
    <property type="match status" value="1"/>
</dbReference>
<name>A0A8H7BPF0_9FUNG</name>
<dbReference type="AlphaFoldDB" id="A0A8H7BPF0"/>
<dbReference type="PROSITE" id="PS00070">
    <property type="entry name" value="ALDEHYDE_DEHYDR_CYS"/>
    <property type="match status" value="1"/>
</dbReference>
<evidence type="ECO:0000259" key="8">
    <source>
        <dbReference type="Pfam" id="PF00171"/>
    </source>
</evidence>
<keyword evidence="10" id="KW-1185">Reference proteome</keyword>
<evidence type="ECO:0000256" key="6">
    <source>
        <dbReference type="PROSITE-ProRule" id="PRU10007"/>
    </source>
</evidence>
<dbReference type="InterPro" id="IPR016162">
    <property type="entry name" value="Ald_DH_N"/>
</dbReference>
<feature type="active site" evidence="5">
    <location>
        <position position="271"/>
    </location>
</feature>
<comment type="caution">
    <text evidence="9">The sequence shown here is derived from an EMBL/GenBank/DDBJ whole genome shotgun (WGS) entry which is preliminary data.</text>
</comment>
<dbReference type="GO" id="GO:0005737">
    <property type="term" value="C:cytoplasm"/>
    <property type="evidence" value="ECO:0007669"/>
    <property type="project" value="TreeGrafter"/>
</dbReference>
<keyword evidence="3" id="KW-0520">NAD</keyword>
<dbReference type="Proteomes" id="UP000605846">
    <property type="component" value="Unassembled WGS sequence"/>
</dbReference>
<reference evidence="9" key="1">
    <citation type="submission" date="2020-01" db="EMBL/GenBank/DDBJ databases">
        <title>Genome Sequencing of Three Apophysomyces-Like Fungal Strains Confirms a Novel Fungal Genus in the Mucoromycota with divergent Burkholderia-like Endosymbiotic Bacteria.</title>
        <authorList>
            <person name="Stajich J.E."/>
            <person name="Macias A.M."/>
            <person name="Carter-House D."/>
            <person name="Lovett B."/>
            <person name="Kasson L.R."/>
            <person name="Berry K."/>
            <person name="Grigoriev I."/>
            <person name="Chang Y."/>
            <person name="Spatafora J."/>
            <person name="Kasson M.T."/>
        </authorList>
    </citation>
    <scope>NUCLEOTIDE SEQUENCE</scope>
    <source>
        <strain evidence="9">NRRL A-21654</strain>
    </source>
</reference>
<dbReference type="CDD" id="cd07087">
    <property type="entry name" value="ALDH_F3-13-14_CALDH-like"/>
    <property type="match status" value="1"/>
</dbReference>
<dbReference type="PANTHER" id="PTHR43570">
    <property type="entry name" value="ALDEHYDE DEHYDROGENASE"/>
    <property type="match status" value="1"/>
</dbReference>
<organism evidence="9 10">
    <name type="scientific">Apophysomyces ossiformis</name>
    <dbReference type="NCBI Taxonomy" id="679940"/>
    <lineage>
        <taxon>Eukaryota</taxon>
        <taxon>Fungi</taxon>
        <taxon>Fungi incertae sedis</taxon>
        <taxon>Mucoromycota</taxon>
        <taxon>Mucoromycotina</taxon>
        <taxon>Mucoromycetes</taxon>
        <taxon>Mucorales</taxon>
        <taxon>Mucorineae</taxon>
        <taxon>Mucoraceae</taxon>
        <taxon>Apophysomyces</taxon>
    </lineage>
</organism>
<dbReference type="PROSITE" id="PS00687">
    <property type="entry name" value="ALDEHYDE_DEHYDR_GLU"/>
    <property type="match status" value="1"/>
</dbReference>
<evidence type="ECO:0000256" key="5">
    <source>
        <dbReference type="PIRSR" id="PIRSR036492-1"/>
    </source>
</evidence>
<dbReference type="Gene3D" id="3.40.309.10">
    <property type="entry name" value="Aldehyde Dehydrogenase, Chain A, domain 2"/>
    <property type="match status" value="1"/>
</dbReference>
<dbReference type="FunFam" id="3.40.605.10:FF:000004">
    <property type="entry name" value="Aldehyde dehydrogenase"/>
    <property type="match status" value="1"/>
</dbReference>
<dbReference type="InterPro" id="IPR016163">
    <property type="entry name" value="Ald_DH_C"/>
</dbReference>
<gene>
    <name evidence="9" type="primary">ALDH3B2_1</name>
    <name evidence="9" type="ORF">EC973_007370</name>
</gene>
<keyword evidence="2 4" id="KW-0560">Oxidoreductase</keyword>
<dbReference type="InterPro" id="IPR016161">
    <property type="entry name" value="Ald_DH/histidinol_DH"/>
</dbReference>
<dbReference type="SUPFAM" id="SSF53720">
    <property type="entry name" value="ALDH-like"/>
    <property type="match status" value="1"/>
</dbReference>
<comment type="similarity">
    <text evidence="1 4 7">Belongs to the aldehyde dehydrogenase family.</text>
</comment>
<dbReference type="GO" id="GO:0004029">
    <property type="term" value="F:aldehyde dehydrogenase (NAD+) activity"/>
    <property type="evidence" value="ECO:0007669"/>
    <property type="project" value="TreeGrafter"/>
</dbReference>
<evidence type="ECO:0000256" key="2">
    <source>
        <dbReference type="ARBA" id="ARBA00023002"/>
    </source>
</evidence>